<dbReference type="EC" id="2.3.1.275" evidence="10"/>
<dbReference type="UniPathway" id="UPA00085"/>
<comment type="catalytic activity">
    <reaction evidence="10">
        <text>an acyl phosphate + sn-glycerol 3-phosphate = a 1-acyl-sn-glycero-3-phosphate + phosphate</text>
        <dbReference type="Rhea" id="RHEA:34075"/>
        <dbReference type="ChEBI" id="CHEBI:43474"/>
        <dbReference type="ChEBI" id="CHEBI:57597"/>
        <dbReference type="ChEBI" id="CHEBI:57970"/>
        <dbReference type="ChEBI" id="CHEBI:59918"/>
        <dbReference type="EC" id="2.3.1.275"/>
    </reaction>
</comment>
<keyword evidence="7 10" id="KW-0472">Membrane</keyword>
<protein>
    <recommendedName>
        <fullName evidence="10">Glycerol-3-phosphate acyltransferase</fullName>
    </recommendedName>
    <alternativeName>
        <fullName evidence="10">Acyl-PO4 G3P acyltransferase</fullName>
    </alternativeName>
    <alternativeName>
        <fullName evidence="10">Acyl-phosphate--glycerol-3-phosphate acyltransferase</fullName>
    </alternativeName>
    <alternativeName>
        <fullName evidence="10">G3P acyltransferase</fullName>
        <shortName evidence="10">GPAT</shortName>
        <ecNumber evidence="10">2.3.1.275</ecNumber>
    </alternativeName>
    <alternativeName>
        <fullName evidence="10">Lysophosphatidic acid synthase</fullName>
        <shortName evidence="10">LPA synthase</shortName>
    </alternativeName>
</protein>
<evidence type="ECO:0000256" key="3">
    <source>
        <dbReference type="ARBA" id="ARBA00022679"/>
    </source>
</evidence>
<evidence type="ECO:0000256" key="7">
    <source>
        <dbReference type="ARBA" id="ARBA00023136"/>
    </source>
</evidence>
<feature type="transmembrane region" description="Helical" evidence="10">
    <location>
        <begin position="6"/>
        <end position="29"/>
    </location>
</feature>
<sequence length="208" mass="20823">MGSGGVLLGALLVVIGYGLGCLSAGYYLVRLRTGGDVRAGGSGGLGATNVGRVLGRRGFVLVFLMDLAKGALATALAVWAGVGEVGIALTALAVTAGHVWPAQLGFRGGRGVATAWGAALVVMPWVALSALGVAIVVWVGLRRVTRSGLVGIAACPVLSAAFGRTMVETLGIAALAAVVLVAHRDHLRAWVGQPAVARPAAQVRGGRS</sequence>
<comment type="subcellular location">
    <subcellularLocation>
        <location evidence="10">Cell membrane</location>
        <topology evidence="10">Multi-pass membrane protein</topology>
    </subcellularLocation>
</comment>
<keyword evidence="11" id="KW-0012">Acyltransferase</keyword>
<comment type="pathway">
    <text evidence="10">Lipid metabolism; phospholipid metabolism.</text>
</comment>
<proteinExistence type="inferred from homology"/>
<comment type="subunit">
    <text evidence="10">Probably interacts with PlsX.</text>
</comment>
<evidence type="ECO:0000256" key="2">
    <source>
        <dbReference type="ARBA" id="ARBA00022516"/>
    </source>
</evidence>
<evidence type="ECO:0000256" key="6">
    <source>
        <dbReference type="ARBA" id="ARBA00023098"/>
    </source>
</evidence>
<comment type="function">
    <text evidence="10">Catalyzes the transfer of an acyl group from acyl-phosphate (acyl-PO(4)) to glycerol-3-phosphate (G3P) to form lysophosphatidic acid (LPA). This enzyme utilizes acyl-phosphate as fatty acyl donor, but not acyl-CoA or acyl-ACP.</text>
</comment>
<dbReference type="InterPro" id="IPR003811">
    <property type="entry name" value="G3P_acylTferase_PlsY"/>
</dbReference>
<keyword evidence="8 10" id="KW-0594">Phospholipid biosynthesis</keyword>
<evidence type="ECO:0000313" key="11">
    <source>
        <dbReference type="EMBL" id="CAA9552273.1"/>
    </source>
</evidence>
<feature type="transmembrane region" description="Helical" evidence="10">
    <location>
        <begin position="118"/>
        <end position="141"/>
    </location>
</feature>
<dbReference type="EMBL" id="CADCWE010000199">
    <property type="protein sequence ID" value="CAA9552273.1"/>
    <property type="molecule type" value="Genomic_DNA"/>
</dbReference>
<keyword evidence="1 10" id="KW-1003">Cell membrane</keyword>
<reference evidence="11" key="1">
    <citation type="submission" date="2020-02" db="EMBL/GenBank/DDBJ databases">
        <authorList>
            <person name="Meier V. D."/>
        </authorList>
    </citation>
    <scope>NUCLEOTIDE SEQUENCE</scope>
    <source>
        <strain evidence="11">AVDCRST_MAG73</strain>
    </source>
</reference>
<comment type="similarity">
    <text evidence="10">Belongs to the PlsY family.</text>
</comment>
<dbReference type="AlphaFoldDB" id="A0A6J4UL08"/>
<evidence type="ECO:0000256" key="1">
    <source>
        <dbReference type="ARBA" id="ARBA00022475"/>
    </source>
</evidence>
<evidence type="ECO:0000256" key="5">
    <source>
        <dbReference type="ARBA" id="ARBA00022989"/>
    </source>
</evidence>
<organism evidence="11">
    <name type="scientific">uncultured Thermomicrobiales bacterium</name>
    <dbReference type="NCBI Taxonomy" id="1645740"/>
    <lineage>
        <taxon>Bacteria</taxon>
        <taxon>Pseudomonadati</taxon>
        <taxon>Thermomicrobiota</taxon>
        <taxon>Thermomicrobia</taxon>
        <taxon>Thermomicrobiales</taxon>
        <taxon>environmental samples</taxon>
    </lineage>
</organism>
<dbReference type="GO" id="GO:0043772">
    <property type="term" value="F:acyl-phosphate glycerol-3-phosphate acyltransferase activity"/>
    <property type="evidence" value="ECO:0007669"/>
    <property type="project" value="UniProtKB-UniRule"/>
</dbReference>
<evidence type="ECO:0000256" key="4">
    <source>
        <dbReference type="ARBA" id="ARBA00022692"/>
    </source>
</evidence>
<evidence type="ECO:0000256" key="10">
    <source>
        <dbReference type="HAMAP-Rule" id="MF_01043"/>
    </source>
</evidence>
<accession>A0A6J4UL08</accession>
<keyword evidence="9 10" id="KW-1208">Phospholipid metabolism</keyword>
<name>A0A6J4UL08_9BACT</name>
<keyword evidence="6 10" id="KW-0443">Lipid metabolism</keyword>
<gene>
    <name evidence="10" type="primary">plsY</name>
    <name evidence="11" type="ORF">AVDCRST_MAG73-2978</name>
</gene>
<keyword evidence="4 10" id="KW-0812">Transmembrane</keyword>
<dbReference type="SMART" id="SM01207">
    <property type="entry name" value="G3P_acyltransf"/>
    <property type="match status" value="1"/>
</dbReference>
<keyword evidence="3 10" id="KW-0808">Transferase</keyword>
<dbReference type="PANTHER" id="PTHR30309:SF0">
    <property type="entry name" value="GLYCEROL-3-PHOSPHATE ACYLTRANSFERASE-RELATED"/>
    <property type="match status" value="1"/>
</dbReference>
<dbReference type="GO" id="GO:0005886">
    <property type="term" value="C:plasma membrane"/>
    <property type="evidence" value="ECO:0007669"/>
    <property type="project" value="UniProtKB-SubCell"/>
</dbReference>
<dbReference type="Pfam" id="PF02660">
    <property type="entry name" value="G3P_acyltransf"/>
    <property type="match status" value="1"/>
</dbReference>
<dbReference type="GO" id="GO:0008654">
    <property type="term" value="P:phospholipid biosynthetic process"/>
    <property type="evidence" value="ECO:0007669"/>
    <property type="project" value="UniProtKB-UniRule"/>
</dbReference>
<evidence type="ECO:0000256" key="9">
    <source>
        <dbReference type="ARBA" id="ARBA00023264"/>
    </source>
</evidence>
<keyword evidence="2 10" id="KW-0444">Lipid biosynthesis</keyword>
<dbReference type="PANTHER" id="PTHR30309">
    <property type="entry name" value="INNER MEMBRANE PROTEIN YGIH"/>
    <property type="match status" value="1"/>
</dbReference>
<feature type="transmembrane region" description="Helical" evidence="10">
    <location>
        <begin position="161"/>
        <end position="182"/>
    </location>
</feature>
<keyword evidence="5 10" id="KW-1133">Transmembrane helix</keyword>
<evidence type="ECO:0000256" key="8">
    <source>
        <dbReference type="ARBA" id="ARBA00023209"/>
    </source>
</evidence>
<dbReference type="HAMAP" id="MF_01043">
    <property type="entry name" value="PlsY"/>
    <property type="match status" value="1"/>
</dbReference>
<feature type="transmembrane region" description="Helical" evidence="10">
    <location>
        <begin position="85"/>
        <end position="106"/>
    </location>
</feature>